<feature type="chain" id="PRO_5045511585" evidence="2">
    <location>
        <begin position="24"/>
        <end position="336"/>
    </location>
</feature>
<accession>A0ABN8HGT0</accession>
<gene>
    <name evidence="3" type="ORF">GEAMG1_2134</name>
</gene>
<name>A0ABN8HGT0_9BACT</name>
<protein>
    <submittedName>
        <fullName evidence="3">ABC transporter substrate-binding protein</fullName>
    </submittedName>
</protein>
<keyword evidence="4" id="KW-1185">Reference proteome</keyword>
<dbReference type="Pfam" id="PF13343">
    <property type="entry name" value="SBP_bac_6"/>
    <property type="match status" value="1"/>
</dbReference>
<dbReference type="SUPFAM" id="SSF53850">
    <property type="entry name" value="Periplasmic binding protein-like II"/>
    <property type="match status" value="1"/>
</dbReference>
<dbReference type="PANTHER" id="PTHR30006">
    <property type="entry name" value="THIAMINE-BINDING PERIPLASMIC PROTEIN-RELATED"/>
    <property type="match status" value="1"/>
</dbReference>
<feature type="signal peptide" evidence="2">
    <location>
        <begin position="1"/>
        <end position="23"/>
    </location>
</feature>
<evidence type="ECO:0000313" key="3">
    <source>
        <dbReference type="EMBL" id="CAH2031969.1"/>
    </source>
</evidence>
<organism evidence="3 4">
    <name type="scientific">Trichlorobacter ammonificans</name>
    <dbReference type="NCBI Taxonomy" id="2916410"/>
    <lineage>
        <taxon>Bacteria</taxon>
        <taxon>Pseudomonadati</taxon>
        <taxon>Thermodesulfobacteriota</taxon>
        <taxon>Desulfuromonadia</taxon>
        <taxon>Geobacterales</taxon>
        <taxon>Geobacteraceae</taxon>
        <taxon>Trichlorobacter</taxon>
    </lineage>
</organism>
<evidence type="ECO:0000256" key="2">
    <source>
        <dbReference type="SAM" id="SignalP"/>
    </source>
</evidence>
<proteinExistence type="predicted"/>
<dbReference type="PANTHER" id="PTHR30006:SF2">
    <property type="entry name" value="ABC TRANSPORTER SUBSTRATE-BINDING PROTEIN"/>
    <property type="match status" value="1"/>
</dbReference>
<evidence type="ECO:0000256" key="1">
    <source>
        <dbReference type="ARBA" id="ARBA00022729"/>
    </source>
</evidence>
<reference evidence="3 4" key="1">
    <citation type="submission" date="2022-03" db="EMBL/GenBank/DDBJ databases">
        <authorList>
            <person name="Koch H."/>
        </authorList>
    </citation>
    <scope>NUCLEOTIDE SEQUENCE [LARGE SCALE GENOMIC DNA]</scope>
    <source>
        <strain evidence="3 4">G1</strain>
    </source>
</reference>
<sequence>MKSSRLITIICALLALTAGGVFAAQTVIQYDCIPNYANWGGVTKAYQQRTGVVVPPDMKGSSPSMAALEAERNNPKADCVYYSGAIGYQAASKGLHDSYKPKGWEKIPAGLKDPNGTWWTVHTGHIAILVNTAALKGKPVPRSFADLLKPIYQGMVVYDDPRFNGTGFTFVAGISTVLGGKDLTAGFDYLKKLDANILKYNKDNIYNELLRGEVPIWINADGNGLKAKHVDKGSIEVVIPAEGTITMPLVMALVKGAPRKEAAQNYLDWLLGDEAQRLMAESFFQPVMPVKLDPALQAKFPPKSAYAKAKVIPLDRMAAQADNIKKRWEREIEGGR</sequence>
<dbReference type="RefSeq" id="WP_305732752.1">
    <property type="nucleotide sequence ID" value="NZ_OW150024.1"/>
</dbReference>
<evidence type="ECO:0000313" key="4">
    <source>
        <dbReference type="Proteomes" id="UP001295463"/>
    </source>
</evidence>
<dbReference type="EMBL" id="OW150024">
    <property type="protein sequence ID" value="CAH2031969.1"/>
    <property type="molecule type" value="Genomic_DNA"/>
</dbReference>
<dbReference type="Gene3D" id="3.40.190.10">
    <property type="entry name" value="Periplasmic binding protein-like II"/>
    <property type="match status" value="2"/>
</dbReference>
<keyword evidence="1 2" id="KW-0732">Signal</keyword>
<dbReference type="Proteomes" id="UP001295463">
    <property type="component" value="Chromosome"/>
</dbReference>